<dbReference type="InterPro" id="IPR012340">
    <property type="entry name" value="NA-bd_OB-fold"/>
</dbReference>
<dbReference type="OrthoDB" id="9767858at2"/>
<evidence type="ECO:0000256" key="10">
    <source>
        <dbReference type="ARBA" id="ARBA00023172"/>
    </source>
</evidence>
<keyword evidence="8" id="KW-0067">ATP-binding</keyword>
<dbReference type="NCBIfam" id="NF006701">
    <property type="entry name" value="PRK09247.1"/>
    <property type="match status" value="1"/>
</dbReference>
<dbReference type="InterPro" id="IPR050191">
    <property type="entry name" value="ATP-dep_DNA_ligase"/>
</dbReference>
<dbReference type="InterPro" id="IPR012308">
    <property type="entry name" value="DNA_ligase_ATP-dep_N"/>
</dbReference>
<evidence type="ECO:0000259" key="14">
    <source>
        <dbReference type="PROSITE" id="PS50160"/>
    </source>
</evidence>
<dbReference type="PROSITE" id="PS50160">
    <property type="entry name" value="DNA_LIGASE_A3"/>
    <property type="match status" value="1"/>
</dbReference>
<evidence type="ECO:0000256" key="6">
    <source>
        <dbReference type="ARBA" id="ARBA00022741"/>
    </source>
</evidence>
<evidence type="ECO:0000256" key="1">
    <source>
        <dbReference type="ARBA" id="ARBA00012727"/>
    </source>
</evidence>
<keyword evidence="5" id="KW-0479">Metal-binding</keyword>
<evidence type="ECO:0000256" key="13">
    <source>
        <dbReference type="ARBA" id="ARBA00034003"/>
    </source>
</evidence>
<dbReference type="GO" id="GO:0006310">
    <property type="term" value="P:DNA recombination"/>
    <property type="evidence" value="ECO:0007669"/>
    <property type="project" value="UniProtKB-KW"/>
</dbReference>
<evidence type="ECO:0000256" key="3">
    <source>
        <dbReference type="ARBA" id="ARBA00022618"/>
    </source>
</evidence>
<dbReference type="CDD" id="cd07972">
    <property type="entry name" value="OBF_DNA_ligase_Arch_LigB"/>
    <property type="match status" value="1"/>
</dbReference>
<sequence>MRRFTALYTRLDASTATNDKVAAMRAYFAIAPAADAAWAVSFLCGRRIKRLIPSARLREWTAEAIDMPLWLVEESYSAVGDLAETVTLLLDEIETGDTGLEIALHDWVEQRILPLRDMDDEARKARIVGFWRELPTDARFTLNKLLTGAFRVGVSRRLVTRALAETADIEPARIAHRLMGRWRPTPQFFERLIDPEDRGEDAAQPYPFFLASPIEQAPIAAMADLGARSEWHAEWKWDGIRAQLIRRQGQCHIWSRGEDLMEGRFPELEAAAADLPDGCVLDGEILAWAEGEPRPLPFARLQRRIGRLKPSANMQAKHPVRFLAYDLMEYDGADVRESPIEDRRAKLQSLVDGLESDTRIAVSANVESTGWDELAALRERSREFATEGFVLKRAGSPYRVGRTRGDWYKWKVDPYSIDAVLLYAQPGSGRRSSLLTDYTFAVWDGENLVPFAKAYSGLTDEEIGQVDHWIRRNTRERFGPVRSVEPTHVFELHFEGIQASNRHKSGIAVRFPRIARWRHDKRIEDADTLDGVKALLPIEERIE</sequence>
<dbReference type="NCBIfam" id="TIGR04120">
    <property type="entry name" value="DNA_lig_bact"/>
    <property type="match status" value="1"/>
</dbReference>
<comment type="catalytic activity">
    <reaction evidence="13">
        <text>ATP + (deoxyribonucleotide)n-3'-hydroxyl + 5'-phospho-(deoxyribonucleotide)m = (deoxyribonucleotide)n+m + AMP + diphosphate.</text>
        <dbReference type="EC" id="6.5.1.1"/>
    </reaction>
</comment>
<feature type="domain" description="ATP-dependent DNA ligase family profile" evidence="14">
    <location>
        <begin position="313"/>
        <end position="444"/>
    </location>
</feature>
<keyword evidence="12" id="KW-0131">Cell cycle</keyword>
<keyword evidence="6" id="KW-0547">Nucleotide-binding</keyword>
<evidence type="ECO:0000256" key="7">
    <source>
        <dbReference type="ARBA" id="ARBA00022763"/>
    </source>
</evidence>
<dbReference type="PROSITE" id="PS00697">
    <property type="entry name" value="DNA_LIGASE_A1"/>
    <property type="match status" value="1"/>
</dbReference>
<dbReference type="PANTHER" id="PTHR45674:SF13">
    <property type="entry name" value="DNA LIGASE-RELATED"/>
    <property type="match status" value="1"/>
</dbReference>
<dbReference type="AlphaFoldDB" id="U2E5V6"/>
<dbReference type="GO" id="GO:0006281">
    <property type="term" value="P:DNA repair"/>
    <property type="evidence" value="ECO:0007669"/>
    <property type="project" value="UniProtKB-KW"/>
</dbReference>
<dbReference type="Gene3D" id="3.30.470.30">
    <property type="entry name" value="DNA ligase/mRNA capping enzyme"/>
    <property type="match status" value="1"/>
</dbReference>
<proteinExistence type="predicted"/>
<evidence type="ECO:0000256" key="2">
    <source>
        <dbReference type="ARBA" id="ARBA00022598"/>
    </source>
</evidence>
<dbReference type="InterPro" id="IPR012309">
    <property type="entry name" value="DNA_ligase_ATP-dep_C"/>
</dbReference>
<dbReference type="Pfam" id="PF04679">
    <property type="entry name" value="DNA_ligase_A_C"/>
    <property type="match status" value="1"/>
</dbReference>
<accession>U2E5V6</accession>
<dbReference type="GO" id="GO:0005524">
    <property type="term" value="F:ATP binding"/>
    <property type="evidence" value="ECO:0007669"/>
    <property type="project" value="UniProtKB-KW"/>
</dbReference>
<keyword evidence="9" id="KW-0460">Magnesium</keyword>
<keyword evidence="3" id="KW-0132">Cell division</keyword>
<evidence type="ECO:0000313" key="15">
    <source>
        <dbReference type="EMBL" id="ERJ19161.1"/>
    </source>
</evidence>
<gene>
    <name evidence="15" type="primary">lig2</name>
    <name evidence="15" type="ORF">SSPSH_002000</name>
</gene>
<dbReference type="Proteomes" id="UP000006242">
    <property type="component" value="Unassembled WGS sequence"/>
</dbReference>
<dbReference type="Pfam" id="PF04675">
    <property type="entry name" value="DNA_ligase_A_N"/>
    <property type="match status" value="1"/>
</dbReference>
<comment type="caution">
    <text evidence="15">The sequence shown here is derived from an EMBL/GenBank/DDBJ whole genome shotgun (WGS) entry which is preliminary data.</text>
</comment>
<keyword evidence="7" id="KW-0227">DNA damage</keyword>
<evidence type="ECO:0000313" key="16">
    <source>
        <dbReference type="Proteomes" id="UP000006242"/>
    </source>
</evidence>
<keyword evidence="2 15" id="KW-0436">Ligase</keyword>
<dbReference type="CDD" id="cd07897">
    <property type="entry name" value="Adenylation_DNA_ligase_Bac1"/>
    <property type="match status" value="1"/>
</dbReference>
<dbReference type="RefSeq" id="WP_006912735.1">
    <property type="nucleotide sequence ID" value="NZ_AFNV02000012.1"/>
</dbReference>
<dbReference type="STRING" id="1033802.SSPSH_002000"/>
<dbReference type="GO" id="GO:0006260">
    <property type="term" value="P:DNA replication"/>
    <property type="evidence" value="ECO:0007669"/>
    <property type="project" value="UniProtKB-KW"/>
</dbReference>
<reference evidence="15 16" key="1">
    <citation type="journal article" date="2011" name="J. Bacteriol.">
        <title>Genome sequence of Salinisphaera shabanensis, a gammaproteobacterium from the harsh, variable environment of the brine-seawater interface of the Shaban Deep in the Red Sea.</title>
        <authorList>
            <person name="Antunes A."/>
            <person name="Alam I."/>
            <person name="Bajic V.B."/>
            <person name="Stingl U."/>
        </authorList>
    </citation>
    <scope>NUCLEOTIDE SEQUENCE [LARGE SCALE GENOMIC DNA]</scope>
    <source>
        <strain evidence="15 16">E1L3A</strain>
    </source>
</reference>
<dbReference type="InterPro" id="IPR036599">
    <property type="entry name" value="DNA_ligase_N_sf"/>
</dbReference>
<dbReference type="InterPro" id="IPR026333">
    <property type="entry name" value="ATP_dep_DNA_lig_pp_1105_fam"/>
</dbReference>
<protein>
    <recommendedName>
        <fullName evidence="1">DNA ligase (ATP)</fullName>
        <ecNumber evidence="1">6.5.1.1</ecNumber>
    </recommendedName>
</protein>
<dbReference type="SUPFAM" id="SSF56091">
    <property type="entry name" value="DNA ligase/mRNA capping enzyme, catalytic domain"/>
    <property type="match status" value="1"/>
</dbReference>
<keyword evidence="16" id="KW-1185">Reference proteome</keyword>
<evidence type="ECO:0000256" key="4">
    <source>
        <dbReference type="ARBA" id="ARBA00022705"/>
    </source>
</evidence>
<evidence type="ECO:0000256" key="8">
    <source>
        <dbReference type="ARBA" id="ARBA00022840"/>
    </source>
</evidence>
<dbReference type="GO" id="GO:0051301">
    <property type="term" value="P:cell division"/>
    <property type="evidence" value="ECO:0007669"/>
    <property type="project" value="UniProtKB-KW"/>
</dbReference>
<dbReference type="SUPFAM" id="SSF50249">
    <property type="entry name" value="Nucleic acid-binding proteins"/>
    <property type="match status" value="1"/>
</dbReference>
<evidence type="ECO:0000256" key="9">
    <source>
        <dbReference type="ARBA" id="ARBA00022842"/>
    </source>
</evidence>
<dbReference type="EMBL" id="AFNV02000012">
    <property type="protein sequence ID" value="ERJ19161.1"/>
    <property type="molecule type" value="Genomic_DNA"/>
</dbReference>
<name>U2E5V6_9GAMM</name>
<dbReference type="GO" id="GO:0003677">
    <property type="term" value="F:DNA binding"/>
    <property type="evidence" value="ECO:0007669"/>
    <property type="project" value="InterPro"/>
</dbReference>
<keyword evidence="4" id="KW-0235">DNA replication</keyword>
<dbReference type="InterPro" id="IPR016059">
    <property type="entry name" value="DNA_ligase_ATP-dep_CS"/>
</dbReference>
<dbReference type="Gene3D" id="2.40.50.140">
    <property type="entry name" value="Nucleic acid-binding proteins"/>
    <property type="match status" value="1"/>
</dbReference>
<evidence type="ECO:0000256" key="5">
    <source>
        <dbReference type="ARBA" id="ARBA00022723"/>
    </source>
</evidence>
<dbReference type="GO" id="GO:0003910">
    <property type="term" value="F:DNA ligase (ATP) activity"/>
    <property type="evidence" value="ECO:0007669"/>
    <property type="project" value="UniProtKB-EC"/>
</dbReference>
<dbReference type="Gene3D" id="1.10.3260.10">
    <property type="entry name" value="DNA ligase, ATP-dependent, N-terminal domain"/>
    <property type="match status" value="1"/>
</dbReference>
<evidence type="ECO:0000256" key="11">
    <source>
        <dbReference type="ARBA" id="ARBA00023204"/>
    </source>
</evidence>
<dbReference type="EC" id="6.5.1.1" evidence="1"/>
<keyword evidence="10" id="KW-0233">DNA recombination</keyword>
<dbReference type="GO" id="GO:0046872">
    <property type="term" value="F:metal ion binding"/>
    <property type="evidence" value="ECO:0007669"/>
    <property type="project" value="UniProtKB-KW"/>
</dbReference>
<reference evidence="15 16" key="2">
    <citation type="journal article" date="2013" name="PLoS ONE">
        <title>INDIGO - INtegrated Data Warehouse of MIcrobial GenOmes with Examples from the Red Sea Extremophiles.</title>
        <authorList>
            <person name="Alam I."/>
            <person name="Antunes A."/>
            <person name="Kamau A.A."/>
            <person name="Ba Alawi W."/>
            <person name="Kalkatawi M."/>
            <person name="Stingl U."/>
            <person name="Bajic V.B."/>
        </authorList>
    </citation>
    <scope>NUCLEOTIDE SEQUENCE [LARGE SCALE GENOMIC DNA]</scope>
    <source>
        <strain evidence="15 16">E1L3A</strain>
    </source>
</reference>
<organism evidence="15 16">
    <name type="scientific">Salinisphaera shabanensis E1L3A</name>
    <dbReference type="NCBI Taxonomy" id="1033802"/>
    <lineage>
        <taxon>Bacteria</taxon>
        <taxon>Pseudomonadati</taxon>
        <taxon>Pseudomonadota</taxon>
        <taxon>Gammaproteobacteria</taxon>
        <taxon>Salinisphaerales</taxon>
        <taxon>Salinisphaeraceae</taxon>
        <taxon>Salinisphaera</taxon>
    </lineage>
</organism>
<keyword evidence="11" id="KW-0234">DNA repair</keyword>
<dbReference type="Pfam" id="PF01068">
    <property type="entry name" value="DNA_ligase_A_M"/>
    <property type="match status" value="1"/>
</dbReference>
<dbReference type="PANTHER" id="PTHR45674">
    <property type="entry name" value="DNA LIGASE 1/3 FAMILY MEMBER"/>
    <property type="match status" value="1"/>
</dbReference>
<dbReference type="eggNOG" id="COG1793">
    <property type="taxonomic scope" value="Bacteria"/>
</dbReference>
<dbReference type="InterPro" id="IPR012310">
    <property type="entry name" value="DNA_ligase_ATP-dep_cent"/>
</dbReference>
<evidence type="ECO:0000256" key="12">
    <source>
        <dbReference type="ARBA" id="ARBA00023306"/>
    </source>
</evidence>